<dbReference type="SUPFAM" id="SSF75304">
    <property type="entry name" value="Amidase signature (AS) enzymes"/>
    <property type="match status" value="1"/>
</dbReference>
<dbReference type="InterPro" id="IPR036928">
    <property type="entry name" value="AS_sf"/>
</dbReference>
<dbReference type="EMBL" id="FNRQ01000001">
    <property type="protein sequence ID" value="SEA03161.1"/>
    <property type="molecule type" value="Genomic_DNA"/>
</dbReference>
<reference evidence="4" key="1">
    <citation type="submission" date="2016-10" db="EMBL/GenBank/DDBJ databases">
        <authorList>
            <person name="Varghese N."/>
            <person name="Submissions S."/>
        </authorList>
    </citation>
    <scope>NUCLEOTIDE SEQUENCE [LARGE SCALE GENOMIC DNA]</scope>
    <source>
        <strain evidence="4">LMG 24000</strain>
    </source>
</reference>
<dbReference type="InterPro" id="IPR020556">
    <property type="entry name" value="Amidase_CS"/>
</dbReference>
<organism evidence="3 4">
    <name type="scientific">Paraburkholderia sartisoli</name>
    <dbReference type="NCBI Taxonomy" id="83784"/>
    <lineage>
        <taxon>Bacteria</taxon>
        <taxon>Pseudomonadati</taxon>
        <taxon>Pseudomonadota</taxon>
        <taxon>Betaproteobacteria</taxon>
        <taxon>Burkholderiales</taxon>
        <taxon>Burkholderiaceae</taxon>
        <taxon>Paraburkholderia</taxon>
    </lineage>
</organism>
<accession>A0A1H3XWD4</accession>
<comment type="similarity">
    <text evidence="1">Belongs to the amidase family.</text>
</comment>
<dbReference type="PANTHER" id="PTHR11895">
    <property type="entry name" value="TRANSAMIDASE"/>
    <property type="match status" value="1"/>
</dbReference>
<keyword evidence="3" id="KW-0378">Hydrolase</keyword>
<proteinExistence type="inferred from homology"/>
<dbReference type="AlphaFoldDB" id="A0A1H3XWD4"/>
<evidence type="ECO:0000313" key="3">
    <source>
        <dbReference type="EMBL" id="SEA03161.1"/>
    </source>
</evidence>
<dbReference type="STRING" id="83784.SAMN05192564_10124"/>
<dbReference type="InterPro" id="IPR023631">
    <property type="entry name" value="Amidase_dom"/>
</dbReference>
<protein>
    <submittedName>
        <fullName evidence="3">Amidase/6-aminohexanoate-cyclic-dimer hydrolase</fullName>
    </submittedName>
</protein>
<name>A0A1H3XWD4_9BURK</name>
<dbReference type="InterPro" id="IPR000120">
    <property type="entry name" value="Amidase"/>
</dbReference>
<feature type="domain" description="Amidase" evidence="2">
    <location>
        <begin position="61"/>
        <end position="522"/>
    </location>
</feature>
<gene>
    <name evidence="3" type="ORF">SAMN05192564_10124</name>
</gene>
<evidence type="ECO:0000313" key="4">
    <source>
        <dbReference type="Proteomes" id="UP000198638"/>
    </source>
</evidence>
<dbReference type="Pfam" id="PF01425">
    <property type="entry name" value="Amidase"/>
    <property type="match status" value="1"/>
</dbReference>
<evidence type="ECO:0000259" key="2">
    <source>
        <dbReference type="Pfam" id="PF01425"/>
    </source>
</evidence>
<dbReference type="OrthoDB" id="9811471at2"/>
<sequence length="547" mass="57643">MPPGAAAREQGFVRYSIQTSSRHRPYHHSSAGAPVVQSDYLSHDAIGLAELVRKREVTARELLDTAIARAEAVNPAINALVLKDYDAARQRASASASASAPAGAANASGAARYNGDGDAGGALAGVPYLIKDLAPVAGLRMSLGSRHYRYFVPAEDAPVVTLSRAAGLNIFGKTSTSEIGQMPYTEPELFGPCRNPWSLDHTPGGSSGGAAAAVAAGIVPIAHASDGGGSIRIPASCCGLFGLKPSRGRQPPGSVQKPGELGVDHAVSRSVRDSALLLDLTAGNAAQPQGAPGTFLGATREPCKPLHIAYVTEPMLAPTLSADARAALEDAAQLATSLGHHVEPVSLGIDFDAVRHAFLTIWSVIAKEVVLDAERTTGRKPQRGEFEIASWAMAHIGLKLGERALPGALEEQQRITAKMADLLTRYDVILCATLAAAPIKIGEMLPTQVERMQMHALTTMPIEALMKKMLAEASNKAFAWAGCTELFNLTGQPAMSVPLYWNARGLPVGVQFATRDGGEATLFRLAAQLEAARPWFDRRPPLMQARG</sequence>
<dbReference type="GO" id="GO:0016787">
    <property type="term" value="F:hydrolase activity"/>
    <property type="evidence" value="ECO:0007669"/>
    <property type="project" value="UniProtKB-KW"/>
</dbReference>
<evidence type="ECO:0000256" key="1">
    <source>
        <dbReference type="ARBA" id="ARBA00009199"/>
    </source>
</evidence>
<dbReference type="PANTHER" id="PTHR11895:SF7">
    <property type="entry name" value="GLUTAMYL-TRNA(GLN) AMIDOTRANSFERASE SUBUNIT A, MITOCHONDRIAL"/>
    <property type="match status" value="1"/>
</dbReference>
<dbReference type="PROSITE" id="PS00571">
    <property type="entry name" value="AMIDASES"/>
    <property type="match status" value="1"/>
</dbReference>
<dbReference type="Proteomes" id="UP000198638">
    <property type="component" value="Unassembled WGS sequence"/>
</dbReference>
<dbReference type="Gene3D" id="3.90.1300.10">
    <property type="entry name" value="Amidase signature (AS) domain"/>
    <property type="match status" value="1"/>
</dbReference>
<keyword evidence="4" id="KW-1185">Reference proteome</keyword>